<feature type="transmembrane region" description="Helical" evidence="1">
    <location>
        <begin position="113"/>
        <end position="140"/>
    </location>
</feature>
<keyword evidence="3" id="KW-1185">Reference proteome</keyword>
<proteinExistence type="predicted"/>
<dbReference type="EMBL" id="CALYLO010000005">
    <property type="protein sequence ID" value="CAH8246475.1"/>
    <property type="molecule type" value="Genomic_DNA"/>
</dbReference>
<feature type="transmembrane region" description="Helical" evidence="1">
    <location>
        <begin position="177"/>
        <end position="199"/>
    </location>
</feature>
<evidence type="ECO:0000313" key="3">
    <source>
        <dbReference type="Proteomes" id="UP001154322"/>
    </source>
</evidence>
<feature type="transmembrane region" description="Helical" evidence="1">
    <location>
        <begin position="211"/>
        <end position="233"/>
    </location>
</feature>
<name>A0ABM9G446_9BACL</name>
<dbReference type="Proteomes" id="UP001154322">
    <property type="component" value="Unassembled WGS sequence"/>
</dbReference>
<keyword evidence="1" id="KW-0472">Membrane</keyword>
<keyword evidence="1" id="KW-1133">Transmembrane helix</keyword>
<sequence>MGEPVFENVVFWNHFFVRFDGFMVVLLLLLVLTYFISPLFTQEVKTEMDSIVLSSEKGRREIVTAKLLCGGLTSAVVAVVYLAGSFIGTFIGYGDLSGANAPARSLQGFGSSMLDMTVGGAAAFGAVWLIFATVIFGLALSFISSKTKNQSAAFGLGIVILLAGSMSNYLGGKLVETIWPIVDFNFGSLSMFIAIFGGAKSYNLFGIPVSYGLAAFAVCLVLGIAAVLLTYLAQRKRSVL</sequence>
<feature type="transmembrane region" description="Helical" evidence="1">
    <location>
        <begin position="152"/>
        <end position="171"/>
    </location>
</feature>
<evidence type="ECO:0008006" key="4">
    <source>
        <dbReference type="Google" id="ProtNLM"/>
    </source>
</evidence>
<accession>A0ABM9G446</accession>
<evidence type="ECO:0000256" key="1">
    <source>
        <dbReference type="SAM" id="Phobius"/>
    </source>
</evidence>
<gene>
    <name evidence="2" type="ORF">WJ0W_003710</name>
</gene>
<feature type="transmembrane region" description="Helical" evidence="1">
    <location>
        <begin position="67"/>
        <end position="93"/>
    </location>
</feature>
<evidence type="ECO:0000313" key="2">
    <source>
        <dbReference type="EMBL" id="CAH8246475.1"/>
    </source>
</evidence>
<comment type="caution">
    <text evidence="2">The sequence shown here is derived from an EMBL/GenBank/DDBJ whole genome shotgun (WGS) entry which is preliminary data.</text>
</comment>
<organism evidence="2 3">
    <name type="scientific">Paenibacillus melissococcoides</name>
    <dbReference type="NCBI Taxonomy" id="2912268"/>
    <lineage>
        <taxon>Bacteria</taxon>
        <taxon>Bacillati</taxon>
        <taxon>Bacillota</taxon>
        <taxon>Bacilli</taxon>
        <taxon>Bacillales</taxon>
        <taxon>Paenibacillaceae</taxon>
        <taxon>Paenibacillus</taxon>
    </lineage>
</organism>
<keyword evidence="1" id="KW-0812">Transmembrane</keyword>
<feature type="transmembrane region" description="Helical" evidence="1">
    <location>
        <begin position="15"/>
        <end position="36"/>
    </location>
</feature>
<protein>
    <recommendedName>
        <fullName evidence="4">ABC transporter permease</fullName>
    </recommendedName>
</protein>
<reference evidence="2" key="1">
    <citation type="submission" date="2022-06" db="EMBL/GenBank/DDBJ databases">
        <authorList>
            <person name="Dietemann V."/>
            <person name="Ory F."/>
            <person name="Dainat B."/>
            <person name="Oberhansli S."/>
        </authorList>
    </citation>
    <scope>NUCLEOTIDE SEQUENCE</scope>
    <source>
        <strain evidence="2">Ena-SAMPLE-TAB-26-04-2022-14:26:32:270-5432</strain>
    </source>
</reference>
<dbReference type="RefSeq" id="WP_213430102.1">
    <property type="nucleotide sequence ID" value="NZ_AP031286.1"/>
</dbReference>